<feature type="region of interest" description="Disordered" evidence="1">
    <location>
        <begin position="43"/>
        <end position="70"/>
    </location>
</feature>
<name>G3ATW8_SPAPN</name>
<dbReference type="KEGG" id="spaa:SPAPADRAFT_52437"/>
<evidence type="ECO:0000313" key="2">
    <source>
        <dbReference type="EMBL" id="EGW30345.1"/>
    </source>
</evidence>
<keyword evidence="3" id="KW-1185">Reference proteome</keyword>
<sequence length="149" mass="17022">MPPKKSTVNLITVLKFKRSRITYTIPFTSTTSLQHLKQQVADAINNSGGVQSDEPEREPVDEEDDEENIPVPKSEFIENGEEEQAEVLVTPEQLRIAVPQDMSSPYDNQWLELDDSMLQKIKFKDYNILAFGVDDEPFDIVEAAYEEDE</sequence>
<dbReference type="RefSeq" id="XP_007377316.1">
    <property type="nucleotide sequence ID" value="XM_007377254.1"/>
</dbReference>
<proteinExistence type="predicted"/>
<dbReference type="GeneID" id="18871681"/>
<dbReference type="EMBL" id="GL996505">
    <property type="protein sequence ID" value="EGW30345.1"/>
    <property type="molecule type" value="Genomic_DNA"/>
</dbReference>
<dbReference type="Proteomes" id="UP000000709">
    <property type="component" value="Unassembled WGS sequence"/>
</dbReference>
<dbReference type="InParanoid" id="G3ATW8"/>
<feature type="compositionally biased region" description="Acidic residues" evidence="1">
    <location>
        <begin position="53"/>
        <end position="68"/>
    </location>
</feature>
<dbReference type="HOGENOM" id="CLU_111194_0_0_1"/>
<dbReference type="AlphaFoldDB" id="G3ATW8"/>
<gene>
    <name evidence="2" type="ORF">SPAPADRAFT_52437</name>
</gene>
<accession>G3ATW8</accession>
<evidence type="ECO:0000313" key="3">
    <source>
        <dbReference type="Proteomes" id="UP000000709"/>
    </source>
</evidence>
<dbReference type="eggNOG" id="ENOG502SXTV">
    <property type="taxonomic scope" value="Eukaryota"/>
</dbReference>
<protein>
    <submittedName>
        <fullName evidence="2">Uncharacterized protein</fullName>
    </submittedName>
</protein>
<dbReference type="OrthoDB" id="5632at2759"/>
<evidence type="ECO:0000256" key="1">
    <source>
        <dbReference type="SAM" id="MobiDB-lite"/>
    </source>
</evidence>
<organism evidence="3">
    <name type="scientific">Spathaspora passalidarum (strain NRRL Y-27907 / 11-Y1)</name>
    <dbReference type="NCBI Taxonomy" id="619300"/>
    <lineage>
        <taxon>Eukaryota</taxon>
        <taxon>Fungi</taxon>
        <taxon>Dikarya</taxon>
        <taxon>Ascomycota</taxon>
        <taxon>Saccharomycotina</taxon>
        <taxon>Pichiomycetes</taxon>
        <taxon>Debaryomycetaceae</taxon>
        <taxon>Spathaspora</taxon>
    </lineage>
</organism>
<reference evidence="2 3" key="1">
    <citation type="journal article" date="2011" name="Proc. Natl. Acad. Sci. U.S.A.">
        <title>Comparative genomics of xylose-fermenting fungi for enhanced biofuel production.</title>
        <authorList>
            <person name="Wohlbach D.J."/>
            <person name="Kuo A."/>
            <person name="Sato T.K."/>
            <person name="Potts K.M."/>
            <person name="Salamov A.A."/>
            <person name="LaButti K.M."/>
            <person name="Sun H."/>
            <person name="Clum A."/>
            <person name="Pangilinan J.L."/>
            <person name="Lindquist E.A."/>
            <person name="Lucas S."/>
            <person name="Lapidus A."/>
            <person name="Jin M."/>
            <person name="Gunawan C."/>
            <person name="Balan V."/>
            <person name="Dale B.E."/>
            <person name="Jeffries T.W."/>
            <person name="Zinkel R."/>
            <person name="Barry K.W."/>
            <person name="Grigoriev I.V."/>
            <person name="Gasch A.P."/>
        </authorList>
    </citation>
    <scope>NUCLEOTIDE SEQUENCE [LARGE SCALE GENOMIC DNA]</scope>
    <source>
        <strain evidence="3">NRRL Y-27907 / 11-Y1</strain>
    </source>
</reference>
<dbReference type="OMA" id="VPKSEYI"/>